<dbReference type="GO" id="GO:0120010">
    <property type="term" value="P:intermembrane phospholipid transfer"/>
    <property type="evidence" value="ECO:0007669"/>
    <property type="project" value="TreeGrafter"/>
</dbReference>
<accession>A0A1M5VSV3</accession>
<name>A0A1M5VSV3_9BACT</name>
<evidence type="ECO:0000256" key="1">
    <source>
        <dbReference type="ARBA" id="ARBA00010634"/>
    </source>
</evidence>
<dbReference type="PANTHER" id="PTHR30035:SF3">
    <property type="entry name" value="INTERMEMBRANE PHOSPHOLIPID TRANSPORT SYSTEM LIPOPROTEIN MLAA"/>
    <property type="match status" value="1"/>
</dbReference>
<evidence type="ECO:0000256" key="3">
    <source>
        <dbReference type="SAM" id="SignalP"/>
    </source>
</evidence>
<comment type="similarity">
    <text evidence="1">Belongs to the MlaA family.</text>
</comment>
<dbReference type="EMBL" id="FQXS01000009">
    <property type="protein sequence ID" value="SHH78074.1"/>
    <property type="molecule type" value="Genomic_DNA"/>
</dbReference>
<dbReference type="PANTHER" id="PTHR30035">
    <property type="entry name" value="LIPOPROTEIN VACJ-RELATED"/>
    <property type="match status" value="1"/>
</dbReference>
<keyword evidence="2 3" id="KW-0732">Signal</keyword>
<dbReference type="InterPro" id="IPR007428">
    <property type="entry name" value="MlaA"/>
</dbReference>
<evidence type="ECO:0000313" key="4">
    <source>
        <dbReference type="EMBL" id="SHH78074.1"/>
    </source>
</evidence>
<reference evidence="4 5" key="1">
    <citation type="submission" date="2016-11" db="EMBL/GenBank/DDBJ databases">
        <authorList>
            <person name="Jaros S."/>
            <person name="Januszkiewicz K."/>
            <person name="Wedrychowicz H."/>
        </authorList>
    </citation>
    <scope>NUCLEOTIDE SEQUENCE [LARGE SCALE GENOMIC DNA]</scope>
    <source>
        <strain evidence="4 5">DSM 9705</strain>
    </source>
</reference>
<evidence type="ECO:0000313" key="5">
    <source>
        <dbReference type="Proteomes" id="UP000184139"/>
    </source>
</evidence>
<dbReference type="GO" id="GO:0016020">
    <property type="term" value="C:membrane"/>
    <property type="evidence" value="ECO:0007669"/>
    <property type="project" value="InterPro"/>
</dbReference>
<sequence length="280" mass="31690">MLRFSLLMLVLIGLTVPAYGAELSPGPEQTFPDLLEDEAVGDGLGPDLLGDEPYIIDPQRILGDPLFEDDYSLEPPALVVHDPLESMNRAFFQFNDRLYYWVLKPVKTVYAEILPADIRKCLGNFFTNLTAPIHLVNNLLQGEVGDAGIVLERFLINSTIGIFGLIDPAADDFGIRQRHADFGQTLGKWGVDEGVYLCWPGLGPSNIRDSVGLFTDFYFHPVFYFSDNLVFDFSYVSAERVNMLSISPDVYEELQRISLDPYVAARQAYYEYRRKLINER</sequence>
<dbReference type="RefSeq" id="WP_073375444.1">
    <property type="nucleotide sequence ID" value="NZ_FQXS01000009.1"/>
</dbReference>
<feature type="chain" id="PRO_5012748166" evidence="3">
    <location>
        <begin position="21"/>
        <end position="280"/>
    </location>
</feature>
<evidence type="ECO:0000256" key="2">
    <source>
        <dbReference type="ARBA" id="ARBA00022729"/>
    </source>
</evidence>
<protein>
    <submittedName>
        <fullName evidence="4">Phospholipid-binding lipoprotein MlaA</fullName>
    </submittedName>
</protein>
<gene>
    <name evidence="4" type="ORF">SAMN02745124_01864</name>
</gene>
<proteinExistence type="inferred from homology"/>
<dbReference type="AlphaFoldDB" id="A0A1M5VSV3"/>
<dbReference type="Proteomes" id="UP000184139">
    <property type="component" value="Unassembled WGS sequence"/>
</dbReference>
<feature type="signal peptide" evidence="3">
    <location>
        <begin position="1"/>
        <end position="20"/>
    </location>
</feature>
<organism evidence="4 5">
    <name type="scientific">Desulfofustis glycolicus DSM 9705</name>
    <dbReference type="NCBI Taxonomy" id="1121409"/>
    <lineage>
        <taxon>Bacteria</taxon>
        <taxon>Pseudomonadati</taxon>
        <taxon>Thermodesulfobacteriota</taxon>
        <taxon>Desulfobulbia</taxon>
        <taxon>Desulfobulbales</taxon>
        <taxon>Desulfocapsaceae</taxon>
        <taxon>Desulfofustis</taxon>
    </lineage>
</organism>
<dbReference type="OrthoDB" id="9785326at2"/>
<dbReference type="Pfam" id="PF04333">
    <property type="entry name" value="MlaA"/>
    <property type="match status" value="1"/>
</dbReference>
<dbReference type="STRING" id="1121409.SAMN02745124_01864"/>
<keyword evidence="4" id="KW-0449">Lipoprotein</keyword>
<keyword evidence="5" id="KW-1185">Reference proteome</keyword>
<dbReference type="PRINTS" id="PR01805">
    <property type="entry name" value="VACJLIPOPROT"/>
</dbReference>